<dbReference type="PANTHER" id="PTHR43215:SF15">
    <property type="entry name" value="PROTEIN ACCUMULATION AND REPLICATION OF CHLOROPLASTS 3, CHLOROPLASTIC"/>
    <property type="match status" value="1"/>
</dbReference>
<dbReference type="InterPro" id="IPR003409">
    <property type="entry name" value="MORN"/>
</dbReference>
<evidence type="ECO:0000313" key="3">
    <source>
        <dbReference type="EMBL" id="ERN17043.1"/>
    </source>
</evidence>
<proteinExistence type="predicted"/>
<dbReference type="HOGENOM" id="CLU_382379_0_0_1"/>
<keyword evidence="1" id="KW-0677">Repeat</keyword>
<feature type="region of interest" description="Disordered" evidence="2">
    <location>
        <begin position="409"/>
        <end position="468"/>
    </location>
</feature>
<evidence type="ECO:0000256" key="2">
    <source>
        <dbReference type="SAM" id="MobiDB-lite"/>
    </source>
</evidence>
<keyword evidence="4" id="KW-1185">Reference proteome</keyword>
<dbReference type="Gene3D" id="2.20.110.10">
    <property type="entry name" value="Histone H3 K4-specific methyltransferase SET7/9 N-terminal domain"/>
    <property type="match status" value="2"/>
</dbReference>
<dbReference type="eggNOG" id="KOG0231">
    <property type="taxonomic scope" value="Eukaryota"/>
</dbReference>
<dbReference type="Gene3D" id="3.40.50.1440">
    <property type="entry name" value="Tubulin/FtsZ, GTPase domain"/>
    <property type="match status" value="1"/>
</dbReference>
<dbReference type="AlphaFoldDB" id="U5D9J7"/>
<dbReference type="GO" id="GO:0010020">
    <property type="term" value="P:chloroplast fission"/>
    <property type="evidence" value="ECO:0000318"/>
    <property type="project" value="GO_Central"/>
</dbReference>
<feature type="compositionally biased region" description="Polar residues" evidence="2">
    <location>
        <begin position="436"/>
        <end position="446"/>
    </location>
</feature>
<reference evidence="4" key="1">
    <citation type="journal article" date="2013" name="Science">
        <title>The Amborella genome and the evolution of flowering plants.</title>
        <authorList>
            <consortium name="Amborella Genome Project"/>
        </authorList>
    </citation>
    <scope>NUCLEOTIDE SEQUENCE [LARGE SCALE GENOMIC DNA]</scope>
</reference>
<dbReference type="Gramene" id="ERN17043">
    <property type="protein sequence ID" value="ERN17043"/>
    <property type="gene ID" value="AMTR_s00044p00037180"/>
</dbReference>
<organism evidence="3 4">
    <name type="scientific">Amborella trichopoda</name>
    <dbReference type="NCBI Taxonomy" id="13333"/>
    <lineage>
        <taxon>Eukaryota</taxon>
        <taxon>Viridiplantae</taxon>
        <taxon>Streptophyta</taxon>
        <taxon>Embryophyta</taxon>
        <taxon>Tracheophyta</taxon>
        <taxon>Spermatophyta</taxon>
        <taxon>Magnoliopsida</taxon>
        <taxon>Amborellales</taxon>
        <taxon>Amborellaceae</taxon>
        <taxon>Amborella</taxon>
    </lineage>
</organism>
<accession>U5D9J7</accession>
<evidence type="ECO:0000256" key="1">
    <source>
        <dbReference type="ARBA" id="ARBA00022737"/>
    </source>
</evidence>
<dbReference type="Proteomes" id="UP000017836">
    <property type="component" value="Unassembled WGS sequence"/>
</dbReference>
<dbReference type="SUPFAM" id="SSF82185">
    <property type="entry name" value="Histone H3 K4-specific methyltransferase SET7/9 N-terminal domain"/>
    <property type="match status" value="1"/>
</dbReference>
<dbReference type="InterPro" id="IPR036525">
    <property type="entry name" value="Tubulin/FtsZ_GTPase_sf"/>
</dbReference>
<dbReference type="PANTHER" id="PTHR43215">
    <property type="entry name" value="RADIAL SPOKE HEAD 1 HOMOLOG"/>
    <property type="match status" value="1"/>
</dbReference>
<dbReference type="GO" id="GO:0009707">
    <property type="term" value="C:chloroplast outer membrane"/>
    <property type="evidence" value="ECO:0000318"/>
    <property type="project" value="GO_Central"/>
</dbReference>
<dbReference type="Pfam" id="PF02493">
    <property type="entry name" value="MORN"/>
    <property type="match status" value="5"/>
</dbReference>
<evidence type="ECO:0000313" key="4">
    <source>
        <dbReference type="Proteomes" id="UP000017836"/>
    </source>
</evidence>
<dbReference type="EMBL" id="KI392384">
    <property type="protein sequence ID" value="ERN17043.1"/>
    <property type="molecule type" value="Genomic_DNA"/>
</dbReference>
<dbReference type="OMA" id="PIRFWTM"/>
<evidence type="ECO:0008006" key="5">
    <source>
        <dbReference type="Google" id="ProtNLM"/>
    </source>
</evidence>
<dbReference type="SUPFAM" id="SSF52490">
    <property type="entry name" value="Tubulin nucleotide-binding domain-like"/>
    <property type="match status" value="1"/>
</dbReference>
<gene>
    <name evidence="3" type="ORF">AMTR_s00044p00037180</name>
</gene>
<name>U5D9J7_AMBTC</name>
<dbReference type="SMART" id="SM00698">
    <property type="entry name" value="MORN"/>
    <property type="match status" value="4"/>
</dbReference>
<dbReference type="STRING" id="13333.U5D9J7"/>
<sequence>MELLSPNPLSNLSPALFLHCSPSKLCFHSQFFCNKLSIGKNDRVSTPLRIDWGLSNGGNFSRFSFCSYRKTGHEELELGQNGGQVDVVGIGSRKDAFLNFCLNSPLISPLARFWTVNAADSKKFHLLQKTTGKDLVQSLVEDVSLKHCNHRALILVANAGYGSDHHIITELISAVRSSDGLAVCIVVKPFSFEGQKRQYEIEELVKKLRNQSNFCIVVETNALLEKDAVTLTEAVRSANNAVLLAVNAVSVLVSDVHSKLLETPKAKMKEVGFLEALEILNDYGEGKVGFGAGYSIKSSTLRAVFDCPFFIGGIPKDSNGTVICTITSSEFMEKSDLNVFINVFRQATQFNGKVICSNIMEPDLEQHLVLTTIIAIDYNKQKVAQKRSFFSGLARHFPFVFSFLGRDRDSKSDELPSEQSLKSSRSSKKESCPSDVGTTHASNVQNPIEHADDSDGTQFSRNHEENSASRGNFETLALIILDSFCESKFNHGDGRTEVGFSETFSESVAYSSDYLSEGEHSFHRESLAGWNEVPVSLIAQEWAKERAATIQATPRMDEFNSYNLPVGVKHSQVSKDDHLSSCIPQLAEEKKLDDKNGEVMHDGPSFDALTDASFEVVKDIYNAASTLLVGKTDNGSKKQGLLSTRAASMLEAERDSPRKWNPVMEMPYRRGVYKGRCQGGLPEGKGRLTLTDGSFYDGMWRQGKRSGLGTFYYSNGDMFQGSWREDLIHGKGWFYFHTGDRWFANFWKGKANGEGRFYSKDGYVFFGHFQDGWRHGQCLYIEADGTRWVEVWNEGVLVSRKLLETSTKTA</sequence>
<protein>
    <recommendedName>
        <fullName evidence="5">Protein ACCUMULATION AND REPLICATION OF CHLOROPLASTS 3</fullName>
    </recommendedName>
</protein>